<feature type="transmembrane region" description="Helical" evidence="2">
    <location>
        <begin position="191"/>
        <end position="213"/>
    </location>
</feature>
<evidence type="ECO:0000256" key="1">
    <source>
        <dbReference type="SAM" id="MobiDB-lite"/>
    </source>
</evidence>
<dbReference type="AlphaFoldDB" id="A0A9W9UJK4"/>
<feature type="transmembrane region" description="Helical" evidence="2">
    <location>
        <begin position="271"/>
        <end position="288"/>
    </location>
</feature>
<reference evidence="3" key="1">
    <citation type="submission" date="2022-12" db="EMBL/GenBank/DDBJ databases">
        <authorList>
            <person name="Petersen C."/>
        </authorList>
    </citation>
    <scope>NUCLEOTIDE SEQUENCE</scope>
    <source>
        <strain evidence="3">IBT 35675</strain>
    </source>
</reference>
<dbReference type="EMBL" id="JAPZBR010000008">
    <property type="protein sequence ID" value="KAJ5341810.1"/>
    <property type="molecule type" value="Genomic_DNA"/>
</dbReference>
<evidence type="ECO:0000313" key="3">
    <source>
        <dbReference type="EMBL" id="KAJ5341810.1"/>
    </source>
</evidence>
<protein>
    <submittedName>
        <fullName evidence="3">Uncharacterized protein</fullName>
    </submittedName>
</protein>
<evidence type="ECO:0000256" key="2">
    <source>
        <dbReference type="SAM" id="Phobius"/>
    </source>
</evidence>
<reference evidence="3" key="2">
    <citation type="journal article" date="2023" name="IMA Fungus">
        <title>Comparative genomic study of the Penicillium genus elucidates a diverse pangenome and 15 lateral gene transfer events.</title>
        <authorList>
            <person name="Petersen C."/>
            <person name="Sorensen T."/>
            <person name="Nielsen M.R."/>
            <person name="Sondergaard T.E."/>
            <person name="Sorensen J.L."/>
            <person name="Fitzpatrick D.A."/>
            <person name="Frisvad J.C."/>
            <person name="Nielsen K.L."/>
        </authorList>
    </citation>
    <scope>NUCLEOTIDE SEQUENCE</scope>
    <source>
        <strain evidence="3">IBT 35675</strain>
    </source>
</reference>
<keyword evidence="2" id="KW-1133">Transmembrane helix</keyword>
<comment type="caution">
    <text evidence="3">The sequence shown here is derived from an EMBL/GenBank/DDBJ whole genome shotgun (WGS) entry which is preliminary data.</text>
</comment>
<feature type="transmembrane region" description="Helical" evidence="2">
    <location>
        <begin position="164"/>
        <end position="185"/>
    </location>
</feature>
<feature type="transmembrane region" description="Helical" evidence="2">
    <location>
        <begin position="294"/>
        <end position="315"/>
    </location>
</feature>
<accession>A0A9W9UJK4</accession>
<feature type="region of interest" description="Disordered" evidence="1">
    <location>
        <begin position="124"/>
        <end position="151"/>
    </location>
</feature>
<gene>
    <name evidence="3" type="ORF">N7541_010934</name>
</gene>
<evidence type="ECO:0000313" key="4">
    <source>
        <dbReference type="Proteomes" id="UP001148299"/>
    </source>
</evidence>
<keyword evidence="2" id="KW-0472">Membrane</keyword>
<proteinExistence type="predicted"/>
<keyword evidence="2" id="KW-0812">Transmembrane</keyword>
<keyword evidence="4" id="KW-1185">Reference proteome</keyword>
<sequence length="439" mass="49887">MVWFPLNVEKEKSWSFDIVGLLAVVGGSATQKYAHVITASPFGVIPRLLPAPETLLNPDRPTRLPSFKDATVYGVHGGYRVDEVNFFANVIHQIGSLKEYEFQSFHIEHKEEVVEQIRRENESLEQGAPRGGLVDVEMGNNTDQNRPQKPKSEMRKVFVELKPFSMLNMVTLASILMTIALFVWAGVQHEAVAFLGLGTMSLSTSMACMSARWRPILSIRKAKLVIPRGDVVIRTRSGAFVVVTCTEEVARELYTGAETCDYVFNGWIHQCLLGSRTIFLMAAIIFFSNCSWEIQIAVGLAYIILNFMYWAMALLAQPEDMWDMKCRFIVDKHPRKLDQPENFTEVLWEAIKATNGIDWIKMHKIAPNTKQWEGWLAEARRINDELEAHPGWNPVEAKDRWMHTEFDDAVSGLAELDRAWNAREKQPMQANLGISVSNR</sequence>
<name>A0A9W9UJK4_PENBR</name>
<dbReference type="Proteomes" id="UP001148299">
    <property type="component" value="Unassembled WGS sequence"/>
</dbReference>
<organism evidence="3 4">
    <name type="scientific">Penicillium brevicompactum</name>
    <dbReference type="NCBI Taxonomy" id="5074"/>
    <lineage>
        <taxon>Eukaryota</taxon>
        <taxon>Fungi</taxon>
        <taxon>Dikarya</taxon>
        <taxon>Ascomycota</taxon>
        <taxon>Pezizomycotina</taxon>
        <taxon>Eurotiomycetes</taxon>
        <taxon>Eurotiomycetidae</taxon>
        <taxon>Eurotiales</taxon>
        <taxon>Aspergillaceae</taxon>
        <taxon>Penicillium</taxon>
    </lineage>
</organism>